<dbReference type="AlphaFoldDB" id="A0A067PSC4"/>
<accession>A0A067PSC4</accession>
<organism evidence="2 3">
    <name type="scientific">Jaapia argillacea MUCL 33604</name>
    <dbReference type="NCBI Taxonomy" id="933084"/>
    <lineage>
        <taxon>Eukaryota</taxon>
        <taxon>Fungi</taxon>
        <taxon>Dikarya</taxon>
        <taxon>Basidiomycota</taxon>
        <taxon>Agaricomycotina</taxon>
        <taxon>Agaricomycetes</taxon>
        <taxon>Agaricomycetidae</taxon>
        <taxon>Jaapiales</taxon>
        <taxon>Jaapiaceae</taxon>
        <taxon>Jaapia</taxon>
    </lineage>
</organism>
<dbReference type="EMBL" id="KL197735">
    <property type="protein sequence ID" value="KDQ53226.1"/>
    <property type="molecule type" value="Genomic_DNA"/>
</dbReference>
<dbReference type="OrthoDB" id="3261350at2759"/>
<sequence length="543" mass="59796">MGDSADMLTDQQRQKLLARNVDVSLILRQQIRAALPTAQDQFLTVMVPGKVLDLKSFDPYDANGNRSSAITPDGIRLREAILCDDMPALGPVQLSPSGKSVMRSYITALDRLIPTEASLGFGRGKASSDPEDPVKKYGESMKWLSAIDPGQKKSHLERYVDCQREYTMATEKKARAYSAALEIARKDYHTVKEQTKCYEAWVAENSRYYQNDCQAAYMKWVVNGQKEKVEYHFGKVDTSTVMSRIENSKETLRGCLLTTDDAAEYGGVRLLPENWASIALKRVQETSLRPGSTPERSVKTQGTSTSPSTEENYWTSVSCSFSASEWNKKTESSAVSTSLGVGVNYGLSSLDGNDSHSSSASAVSEQMTQCDVNISFECMRVDITRPWLHAELFFDHEITTAEHLHLSPGPQFLGRLMDPVNYTPPNEKEIRDAQSILSNRYGLFPMFPTAFILAANVVLEFKGETSSISSALNNSTNSGSASVGYGPFAISTAYSVSTSSSSSRCEITSQGCRITINAPQIIGWVSSMLPALPRLPDDKPLFN</sequence>
<feature type="region of interest" description="Disordered" evidence="1">
    <location>
        <begin position="286"/>
        <end position="311"/>
    </location>
</feature>
<evidence type="ECO:0000256" key="1">
    <source>
        <dbReference type="SAM" id="MobiDB-lite"/>
    </source>
</evidence>
<protein>
    <submittedName>
        <fullName evidence="2">Uncharacterized protein</fullName>
    </submittedName>
</protein>
<dbReference type="Proteomes" id="UP000027265">
    <property type="component" value="Unassembled WGS sequence"/>
</dbReference>
<reference evidence="3" key="1">
    <citation type="journal article" date="2014" name="Proc. Natl. Acad. Sci. U.S.A.">
        <title>Extensive sampling of basidiomycete genomes demonstrates inadequacy of the white-rot/brown-rot paradigm for wood decay fungi.</title>
        <authorList>
            <person name="Riley R."/>
            <person name="Salamov A.A."/>
            <person name="Brown D.W."/>
            <person name="Nagy L.G."/>
            <person name="Floudas D."/>
            <person name="Held B.W."/>
            <person name="Levasseur A."/>
            <person name="Lombard V."/>
            <person name="Morin E."/>
            <person name="Otillar R."/>
            <person name="Lindquist E.A."/>
            <person name="Sun H."/>
            <person name="LaButti K.M."/>
            <person name="Schmutz J."/>
            <person name="Jabbour D."/>
            <person name="Luo H."/>
            <person name="Baker S.E."/>
            <person name="Pisabarro A.G."/>
            <person name="Walton J.D."/>
            <person name="Blanchette R.A."/>
            <person name="Henrissat B."/>
            <person name="Martin F."/>
            <person name="Cullen D."/>
            <person name="Hibbett D.S."/>
            <person name="Grigoriev I.V."/>
        </authorList>
    </citation>
    <scope>NUCLEOTIDE SEQUENCE [LARGE SCALE GENOMIC DNA]</scope>
    <source>
        <strain evidence="3">MUCL 33604</strain>
    </source>
</reference>
<dbReference type="HOGENOM" id="CLU_026027_0_0_1"/>
<proteinExistence type="predicted"/>
<feature type="compositionally biased region" description="Polar residues" evidence="1">
    <location>
        <begin position="299"/>
        <end position="311"/>
    </location>
</feature>
<keyword evidence="3" id="KW-1185">Reference proteome</keyword>
<evidence type="ECO:0000313" key="3">
    <source>
        <dbReference type="Proteomes" id="UP000027265"/>
    </source>
</evidence>
<dbReference type="InParanoid" id="A0A067PSC4"/>
<name>A0A067PSC4_9AGAM</name>
<gene>
    <name evidence="2" type="ORF">JAAARDRAFT_72716</name>
</gene>
<evidence type="ECO:0000313" key="2">
    <source>
        <dbReference type="EMBL" id="KDQ53226.1"/>
    </source>
</evidence>